<dbReference type="EMBL" id="LT608269">
    <property type="protein sequence ID" value="SCM17541.1"/>
    <property type="molecule type" value="Genomic_DNA"/>
</dbReference>
<dbReference type="AlphaFoldDB" id="A0A1D3LUV0"/>
<evidence type="ECO:0008006" key="4">
    <source>
        <dbReference type="Google" id="ProtNLM"/>
    </source>
</evidence>
<protein>
    <recommendedName>
        <fullName evidence="4">CCAAT-box DNA binding protein subunit B</fullName>
    </recommendedName>
</protein>
<feature type="region of interest" description="Disordered" evidence="1">
    <location>
        <begin position="723"/>
        <end position="761"/>
    </location>
</feature>
<evidence type="ECO:0000313" key="2">
    <source>
        <dbReference type="EMBL" id="SCM17541.1"/>
    </source>
</evidence>
<accession>A0A1D3LUV0</accession>
<sequence length="1152" mass="135118">MEIQKMSNKINEDSDKITKTNIKEKYLGPDYCKTYINACKEYNSNDFNNTNLKISQNEINTKIYLTKEIDNDNSLKETIKLCNNISEQNNNNNIENRYFFSVDRNRNRNCNSVHNKSRNKIKEIDKDTLFFIKNDEYRNSLNGENNYCCEEFNIVTQKIYEINNLKNNENENKNKINNNKFNDTNRIYFSNKLVDQIDNTIIKTDNIRQKVHEIYISHFKHPEMYNVTSENNYGDLLDNRNLFTSYYTDWDLELRNTSKIGKIDKVDKIKHMNTLSNLESLTDVKNDSITELSLNMNNKTFQDISNSLQNTKEHTCTYTNMDDFSDQNNTLYIYASDKMKYEQYNNKQKIIEPHNRCKDKLRNHIDNKTIRVDELYNEHYDIKNEKKEIANINNNDSNIIKYKGIPLYLHDVHTFNEISKIRLNMNEDSKKMQNIMNKSENNNIIYDNSNKYTEETKNGIKCFKNYDSYYGCSNFMNPQNNTGNKGKNENYINCNNSYIMKDKIDKFYEKEIRNSKNYKFGIISSIKYPKNLDTEQNLGTNNLINENNLYSMQKIYLGKYIGEKQENKIPVHNIVRFKKESNSVISPSSKTCVGIQNNFHFIPTNDVALFKANNMSYYKIKNNSIKKTKSINDKTESINMIKAENTDNYFSSRLKGKISKIVHTNKTSRSYAYSSKDESKYSGINLLKCFKINFEKGKCLHIGNNINVVNNDKQQEFIIKKRVYSKSGEQTEDNRNGNNNNHNNNNSSSSSSSSSNNNMKSNLLESVGTFFHNFRNNSNSPYKETYKNTHFNYELFKKDKTLNDNSRIDKQGNKDKMIRAETNDNSGSGEKKVIQSIEYLNINKSPKNNDVNIYKEIKEKTESSYINNKEEQCKSTKDKLKPNLCEKNNNNFLINENNSKNYNIKENSEKILLTIQWNVKKISLLCSSENNYVVSPEFKTETIINDFFILLNINNKLNFSYNNYIDLLFSYTGFCDIIYSVTCGIYKKKYCFYNYSTFPWFGYNNWGVLKNCINNDSISIKIDIHEIIKKNNNVKDIYINNIISSFKGKENPVYFKTNFNETGKHIINKNIDKKLNIFDQTHKENKLDSEVNSHISTLNNKIILNPSCDTTNYYNSLCSKYIQPSNKKNACTNNKLANMEKKNSPFLPLSDY</sequence>
<name>A0A1D3LUV0_PLABE</name>
<evidence type="ECO:0000313" key="3">
    <source>
        <dbReference type="Proteomes" id="UP000219974"/>
    </source>
</evidence>
<organism evidence="2 3">
    <name type="scientific">Plasmodium berghei</name>
    <dbReference type="NCBI Taxonomy" id="5821"/>
    <lineage>
        <taxon>Eukaryota</taxon>
        <taxon>Sar</taxon>
        <taxon>Alveolata</taxon>
        <taxon>Apicomplexa</taxon>
        <taxon>Aconoidasida</taxon>
        <taxon>Haemosporida</taxon>
        <taxon>Plasmodiidae</taxon>
        <taxon>Plasmodium</taxon>
        <taxon>Plasmodium (Vinckeia)</taxon>
    </lineage>
</organism>
<dbReference type="Proteomes" id="UP000219974">
    <property type="component" value="Chromosome 5"/>
</dbReference>
<gene>
    <name evidence="2" type="ORF">PBSP11RLL_000076700</name>
</gene>
<feature type="compositionally biased region" description="Low complexity" evidence="1">
    <location>
        <begin position="736"/>
        <end position="761"/>
    </location>
</feature>
<evidence type="ECO:0000256" key="1">
    <source>
        <dbReference type="SAM" id="MobiDB-lite"/>
    </source>
</evidence>
<reference evidence="2 3" key="1">
    <citation type="submission" date="2016-08" db="EMBL/GenBank/DDBJ databases">
        <authorList>
            <consortium name="Pathogen Informatics"/>
        </authorList>
    </citation>
    <scope>NUCLEOTIDE SEQUENCE [LARGE SCALE GENOMIC DNA]</scope>
    <source>
        <strain evidence="2 3">SP11 RLL</strain>
    </source>
</reference>
<proteinExistence type="predicted"/>
<dbReference type="VEuPathDB" id="PlasmoDB:PBANKA_0511100"/>